<keyword evidence="3" id="KW-1185">Reference proteome</keyword>
<evidence type="ECO:0000313" key="3">
    <source>
        <dbReference type="Proteomes" id="UP000051886"/>
    </source>
</evidence>
<reference evidence="2 3" key="1">
    <citation type="journal article" date="2015" name="Genome Announc.">
        <title>Expanding the biotechnology potential of lactobacilli through comparative genomics of 213 strains and associated genera.</title>
        <authorList>
            <person name="Sun Z."/>
            <person name="Harris H.M."/>
            <person name="McCann A."/>
            <person name="Guo C."/>
            <person name="Argimon S."/>
            <person name="Zhang W."/>
            <person name="Yang X."/>
            <person name="Jeffery I.B."/>
            <person name="Cooney J.C."/>
            <person name="Kagawa T.F."/>
            <person name="Liu W."/>
            <person name="Song Y."/>
            <person name="Salvetti E."/>
            <person name="Wrobel A."/>
            <person name="Rasinkangas P."/>
            <person name="Parkhill J."/>
            <person name="Rea M.C."/>
            <person name="O'Sullivan O."/>
            <person name="Ritari J."/>
            <person name="Douillard F.P."/>
            <person name="Paul Ross R."/>
            <person name="Yang R."/>
            <person name="Briner A.E."/>
            <person name="Felis G.E."/>
            <person name="de Vos W.M."/>
            <person name="Barrangou R."/>
            <person name="Klaenhammer T.R."/>
            <person name="Caufield P.W."/>
            <person name="Cui Y."/>
            <person name="Zhang H."/>
            <person name="O'Toole P.W."/>
        </authorList>
    </citation>
    <scope>NUCLEOTIDE SEQUENCE [LARGE SCALE GENOMIC DNA]</scope>
    <source>
        <strain evidence="2 3">NBRC 103219</strain>
    </source>
</reference>
<dbReference type="Pfam" id="PF08924">
    <property type="entry name" value="Rv2525c_GlyHyd-like"/>
    <property type="match status" value="1"/>
</dbReference>
<dbReference type="PATRIC" id="fig|449659.4.peg.1398"/>
<dbReference type="InterPro" id="IPR015020">
    <property type="entry name" value="Rv2525c-like_Glyco_Hydro-like"/>
</dbReference>
<dbReference type="SUPFAM" id="SSF51445">
    <property type="entry name" value="(Trans)glycosidases"/>
    <property type="match status" value="1"/>
</dbReference>
<dbReference type="InterPro" id="IPR036366">
    <property type="entry name" value="PGBDSf"/>
</dbReference>
<dbReference type="RefSeq" id="WP_017866850.1">
    <property type="nucleotide sequence ID" value="NZ_BJYB01000038.1"/>
</dbReference>
<evidence type="ECO:0000313" key="2">
    <source>
        <dbReference type="EMBL" id="KRP35915.1"/>
    </source>
</evidence>
<feature type="domain" description="Rv2525c-like glycoside hydrolase-like" evidence="1">
    <location>
        <begin position="303"/>
        <end position="465"/>
    </location>
</feature>
<dbReference type="OrthoDB" id="1795295at2"/>
<evidence type="ECO:0000259" key="1">
    <source>
        <dbReference type="Pfam" id="PF08924"/>
    </source>
</evidence>
<organism evidence="2 3">
    <name type="scientific">Ligilactobacillus pobuzihii</name>
    <dbReference type="NCBI Taxonomy" id="449659"/>
    <lineage>
        <taxon>Bacteria</taxon>
        <taxon>Bacillati</taxon>
        <taxon>Bacillota</taxon>
        <taxon>Bacilli</taxon>
        <taxon>Lactobacillales</taxon>
        <taxon>Lactobacillaceae</taxon>
        <taxon>Ligilactobacillus</taxon>
    </lineage>
</organism>
<dbReference type="Proteomes" id="UP000051886">
    <property type="component" value="Unassembled WGS sequence"/>
</dbReference>
<sequence>MDEMVKETQVWLNKTYGSVSGFGKVPEDGNTGWNTVYGLTRALQHELGITDLVDNFGPSTAAKWDTQFANKVKTGFKHNVVKIIQGGFWCKGINPEDFTGEFTTNTAAAVVELKKDAGIKDTSANVNSDIMKALLTMSAFVLVPGGDAKIRSMQQQLNHDYQAYTGILPCDGIYQRDTNTALIYALQAEEGLSVDTATGYYGPSTKTKTPTVTQGQKNNFVRILQWGLYVNNKVYTGSFDGSYGTAVVNAVSSFATTMALSSTNGASAGIDVFMSLLTSAGNPDRSAIACDTSFQLNATRVSTLKKAGYSIVGRYLTGSVGSGSTERAKNLTATEVQTITSAGLALFPIFQDGASDDQAYFTSTRGTADGHKAGQAAKRLGFPTNTVIYFAVDADIQAGDISGSATPYFKAVQSSVASYGYQTGIYGTRNVAQTIIAAGFATKAFVSDMSTGYSGNLGFAIPKAWGFDQFSEISIGDFAIDKVATTSSRQTAIKELSPEKYGTSDDLNKVNNVIQSLADGTNIFHLFKGIKVTAAGDIYTVNTLFATITLSVDFEGDISTEGGIAKTTYNINNHKVDFSFDGPVQKVIEENKLAFDPNSLLSQISAIGGKIEAGDITTTSNISAGDHVLTLQLKSTIEHKGQDNTTYDLGYAITLKIHMHKYNGSTVPVGVSATDVEKYNNNLDTIFKAAKDTAKFALSIENYRSTLLSSVLESLPKAPDPGTVIGYELDATIIFVGILALAIAA</sequence>
<dbReference type="STRING" id="449659.IV66_GL001380"/>
<comment type="caution">
    <text evidence="2">The sequence shown here is derived from an EMBL/GenBank/DDBJ whole genome shotgun (WGS) entry which is preliminary data.</text>
</comment>
<proteinExistence type="predicted"/>
<dbReference type="CDD" id="cd06418">
    <property type="entry name" value="GH25_BacA-like"/>
    <property type="match status" value="1"/>
</dbReference>
<protein>
    <recommendedName>
        <fullName evidence="1">Rv2525c-like glycoside hydrolase-like domain-containing protein</fullName>
    </recommendedName>
</protein>
<dbReference type="Gene3D" id="1.10.101.10">
    <property type="entry name" value="PGBD-like superfamily/PGBD"/>
    <property type="match status" value="1"/>
</dbReference>
<dbReference type="InterPro" id="IPR017853">
    <property type="entry name" value="GH"/>
</dbReference>
<gene>
    <name evidence="2" type="ORF">IV66_GL001380</name>
</gene>
<dbReference type="EMBL" id="JQCN01000025">
    <property type="protein sequence ID" value="KRP35915.1"/>
    <property type="molecule type" value="Genomic_DNA"/>
</dbReference>
<dbReference type="Gene3D" id="3.20.20.80">
    <property type="entry name" value="Glycosidases"/>
    <property type="match status" value="1"/>
</dbReference>
<dbReference type="AlphaFoldDB" id="A0A0R2XPS5"/>
<name>A0A0R2XPS5_9LACO</name>
<accession>A0A0R2XPS5</accession>